<dbReference type="InterPro" id="IPR011009">
    <property type="entry name" value="Kinase-like_dom_sf"/>
</dbReference>
<dbReference type="EMBL" id="CAJVQA010032948">
    <property type="protein sequence ID" value="CAG8803822.1"/>
    <property type="molecule type" value="Genomic_DNA"/>
</dbReference>
<dbReference type="Proteomes" id="UP000789759">
    <property type="component" value="Unassembled WGS sequence"/>
</dbReference>
<dbReference type="GO" id="GO:0004672">
    <property type="term" value="F:protein kinase activity"/>
    <property type="evidence" value="ECO:0007669"/>
    <property type="project" value="InterPro"/>
</dbReference>
<accession>A0A9N9JYR5</accession>
<dbReference type="GO" id="GO:0005737">
    <property type="term" value="C:cytoplasm"/>
    <property type="evidence" value="ECO:0007669"/>
    <property type="project" value="TreeGrafter"/>
</dbReference>
<gene>
    <name evidence="2" type="ORF">CPELLU_LOCUS17944</name>
</gene>
<sequence>FHQQFPNWTSGDQNIDKFIHDAQLSAAMSEHLGAIWIDGIISEWNHEYNDWSRIQCEIFDDWTYHFDGKNKILMKGRIVTLKSLQNSSNVNECFLNEWKRHLQSLKSARKIAISIKKICKWEWKRRLKIQHHIISGLIGIHQSDLVHKDLHTPVNSYVSNRKELYGVLPYMAPEVLRGNPYTKAADIYSFGMLMWKITSEEPPFN</sequence>
<organism evidence="2 3">
    <name type="scientific">Cetraspora pellucida</name>
    <dbReference type="NCBI Taxonomy" id="1433469"/>
    <lineage>
        <taxon>Eukaryota</taxon>
        <taxon>Fungi</taxon>
        <taxon>Fungi incertae sedis</taxon>
        <taxon>Mucoromycota</taxon>
        <taxon>Glomeromycotina</taxon>
        <taxon>Glomeromycetes</taxon>
        <taxon>Diversisporales</taxon>
        <taxon>Gigasporaceae</taxon>
        <taxon>Cetraspora</taxon>
    </lineage>
</organism>
<dbReference type="InterPro" id="IPR050167">
    <property type="entry name" value="Ser_Thr_protein_kinase"/>
</dbReference>
<dbReference type="OrthoDB" id="2318560at2759"/>
<evidence type="ECO:0000259" key="1">
    <source>
        <dbReference type="PROSITE" id="PS50011"/>
    </source>
</evidence>
<dbReference type="SUPFAM" id="SSF56112">
    <property type="entry name" value="Protein kinase-like (PK-like)"/>
    <property type="match status" value="1"/>
</dbReference>
<evidence type="ECO:0000313" key="3">
    <source>
        <dbReference type="Proteomes" id="UP000789759"/>
    </source>
</evidence>
<feature type="non-terminal residue" evidence="2">
    <location>
        <position position="205"/>
    </location>
</feature>
<keyword evidence="3" id="KW-1185">Reference proteome</keyword>
<comment type="caution">
    <text evidence="2">The sequence shown here is derived from an EMBL/GenBank/DDBJ whole genome shotgun (WGS) entry which is preliminary data.</text>
</comment>
<dbReference type="GO" id="GO:0005524">
    <property type="term" value="F:ATP binding"/>
    <property type="evidence" value="ECO:0007669"/>
    <property type="project" value="InterPro"/>
</dbReference>
<feature type="domain" description="Protein kinase" evidence="1">
    <location>
        <begin position="1"/>
        <end position="205"/>
    </location>
</feature>
<name>A0A9N9JYR5_9GLOM</name>
<evidence type="ECO:0000313" key="2">
    <source>
        <dbReference type="EMBL" id="CAG8803822.1"/>
    </source>
</evidence>
<dbReference type="Gene3D" id="1.10.510.10">
    <property type="entry name" value="Transferase(Phosphotransferase) domain 1"/>
    <property type="match status" value="1"/>
</dbReference>
<dbReference type="InterPro" id="IPR000719">
    <property type="entry name" value="Prot_kinase_dom"/>
</dbReference>
<dbReference type="AlphaFoldDB" id="A0A9N9JYR5"/>
<dbReference type="PANTHER" id="PTHR23257">
    <property type="entry name" value="SERINE-THREONINE PROTEIN KINASE"/>
    <property type="match status" value="1"/>
</dbReference>
<dbReference type="Pfam" id="PF00069">
    <property type="entry name" value="Pkinase"/>
    <property type="match status" value="1"/>
</dbReference>
<proteinExistence type="predicted"/>
<dbReference type="GO" id="GO:0007165">
    <property type="term" value="P:signal transduction"/>
    <property type="evidence" value="ECO:0007669"/>
    <property type="project" value="TreeGrafter"/>
</dbReference>
<protein>
    <submittedName>
        <fullName evidence="2">13341_t:CDS:1</fullName>
    </submittedName>
</protein>
<reference evidence="2" key="1">
    <citation type="submission" date="2021-06" db="EMBL/GenBank/DDBJ databases">
        <authorList>
            <person name="Kallberg Y."/>
            <person name="Tangrot J."/>
            <person name="Rosling A."/>
        </authorList>
    </citation>
    <scope>NUCLEOTIDE SEQUENCE</scope>
    <source>
        <strain evidence="2">FL966</strain>
    </source>
</reference>
<dbReference type="PROSITE" id="PS50011">
    <property type="entry name" value="PROTEIN_KINASE_DOM"/>
    <property type="match status" value="1"/>
</dbReference>